<comment type="catalytic activity">
    <reaction evidence="5">
        <text>a long-chain fatty acid + ATP + CoA = a long-chain fatty acyl-CoA + AMP + diphosphate</text>
        <dbReference type="Rhea" id="RHEA:15421"/>
        <dbReference type="ChEBI" id="CHEBI:30616"/>
        <dbReference type="ChEBI" id="CHEBI:33019"/>
        <dbReference type="ChEBI" id="CHEBI:57287"/>
        <dbReference type="ChEBI" id="CHEBI:57560"/>
        <dbReference type="ChEBI" id="CHEBI:83139"/>
        <dbReference type="ChEBI" id="CHEBI:456215"/>
        <dbReference type="EC" id="6.2.1.3"/>
    </reaction>
    <physiologicalReaction direction="left-to-right" evidence="5">
        <dbReference type="Rhea" id="RHEA:15422"/>
    </physiologicalReaction>
</comment>
<evidence type="ECO:0000256" key="3">
    <source>
        <dbReference type="ARBA" id="ARBA00022832"/>
    </source>
</evidence>
<dbReference type="Proteomes" id="UP000294257">
    <property type="component" value="Unassembled WGS sequence"/>
</dbReference>
<comment type="similarity">
    <text evidence="1">Belongs to the ATP-dependent AMP-binding enzyme family.</text>
</comment>
<sequence>MTSIVATQQTELAATLPARLLEHATERPDAVAVREKHRGVWREWSWSRYAKRIADVAAALRSLGVGAGTRVAIHSENRPEWTVADLAVQSIGAQSIGVYPTSPAAEVEYLLAHSGAEVLIAEDHEQLDKALAVRAGLPALRHIVVIDPRAIPPDDLADVITFAKLEESGAITGDTIATLRSSVATLDPTDTAILVYTSGTTGPPKGAMISHANLVASGRAFISSLGGTSSDEVLSYLPLCHIAERLISVIDAVWAGGVVNFGEGGPSFMHDLRDVQPTVFLGVPRVWEKMLAGVEIRMADASRLKRLLYKACLRQGRRIAPRRMNGRHTIADKLVLGLCELLVFRSLREKLGMVRVRAAVSGAAPIAPQVLEYLWAIGVPVREGYGQTENTAICTLTPVGDVRLGAVGTVLPGVEIRIAEDGEILTRSAGVFQGYLNDEDATASTVDSEGWLHTGDVGEIDEDGFLRITDRKKDIIITAGGKNISPSEIENRLKVSPYVREAVVIGDRRKFLSALIGIELDTVGDWATRRGLAYTTYADLSGKDEVRALIQTVVDDANTELSNVEKIKRFSLLDKELDHEDGELTATHKVKRKAIAHAFEDWIEAMYS</sequence>
<dbReference type="PROSITE" id="PS00455">
    <property type="entry name" value="AMP_BINDING"/>
    <property type="match status" value="1"/>
</dbReference>
<feature type="domain" description="AMP-dependent synthetase/ligase" evidence="7">
    <location>
        <begin position="22"/>
        <end position="436"/>
    </location>
</feature>
<dbReference type="InterPro" id="IPR000873">
    <property type="entry name" value="AMP-dep_synth/lig_dom"/>
</dbReference>
<accession>A0A4Q7KHK6</accession>
<protein>
    <recommendedName>
        <fullName evidence="6">Acyl-CoA synthetase</fullName>
    </recommendedName>
</protein>
<dbReference type="RefSeq" id="WP_130347696.1">
    <property type="nucleotide sequence ID" value="NZ_SGWQ01000011.1"/>
</dbReference>
<dbReference type="Pfam" id="PF23562">
    <property type="entry name" value="AMP-binding_C_3"/>
    <property type="match status" value="1"/>
</dbReference>
<dbReference type="Gene3D" id="3.40.50.12780">
    <property type="entry name" value="N-terminal domain of ligase-like"/>
    <property type="match status" value="2"/>
</dbReference>
<evidence type="ECO:0000313" key="9">
    <source>
        <dbReference type="Proteomes" id="UP000294257"/>
    </source>
</evidence>
<gene>
    <name evidence="8" type="ORF">EV193_111122</name>
</gene>
<comment type="caution">
    <text evidence="8">The sequence shown here is derived from an EMBL/GenBank/DDBJ whole genome shotgun (WGS) entry which is preliminary data.</text>
</comment>
<keyword evidence="2" id="KW-0436">Ligase</keyword>
<dbReference type="GO" id="GO:0016020">
    <property type="term" value="C:membrane"/>
    <property type="evidence" value="ECO:0007669"/>
    <property type="project" value="TreeGrafter"/>
</dbReference>
<dbReference type="OrthoDB" id="9803968at2"/>
<dbReference type="EMBL" id="SGWQ01000011">
    <property type="protein sequence ID" value="RZS32737.1"/>
    <property type="molecule type" value="Genomic_DNA"/>
</dbReference>
<organism evidence="8 9">
    <name type="scientific">Herbihabitans rhizosphaerae</name>
    <dbReference type="NCBI Taxonomy" id="1872711"/>
    <lineage>
        <taxon>Bacteria</taxon>
        <taxon>Bacillati</taxon>
        <taxon>Actinomycetota</taxon>
        <taxon>Actinomycetes</taxon>
        <taxon>Pseudonocardiales</taxon>
        <taxon>Pseudonocardiaceae</taxon>
        <taxon>Herbihabitans</taxon>
    </lineage>
</organism>
<dbReference type="InterPro" id="IPR020845">
    <property type="entry name" value="AMP-binding_CS"/>
</dbReference>
<keyword evidence="3" id="KW-0276">Fatty acid metabolism</keyword>
<dbReference type="AlphaFoldDB" id="A0A4Q7KHK6"/>
<reference evidence="8 9" key="1">
    <citation type="submission" date="2019-02" db="EMBL/GenBank/DDBJ databases">
        <title>Genomic Encyclopedia of Type Strains, Phase IV (KMG-IV): sequencing the most valuable type-strain genomes for metagenomic binning, comparative biology and taxonomic classification.</title>
        <authorList>
            <person name="Goeker M."/>
        </authorList>
    </citation>
    <scope>NUCLEOTIDE SEQUENCE [LARGE SCALE GENOMIC DNA]</scope>
    <source>
        <strain evidence="8 9">DSM 101727</strain>
    </source>
</reference>
<evidence type="ECO:0000256" key="2">
    <source>
        <dbReference type="ARBA" id="ARBA00022598"/>
    </source>
</evidence>
<evidence type="ECO:0000256" key="4">
    <source>
        <dbReference type="ARBA" id="ARBA00023098"/>
    </source>
</evidence>
<evidence type="ECO:0000256" key="5">
    <source>
        <dbReference type="ARBA" id="ARBA00024484"/>
    </source>
</evidence>
<dbReference type="PANTHER" id="PTHR43272:SF32">
    <property type="entry name" value="AMP-DEPENDENT SYNTHETASE_LIGASE DOMAIN-CONTAINING PROTEIN"/>
    <property type="match status" value="1"/>
</dbReference>
<dbReference type="PANTHER" id="PTHR43272">
    <property type="entry name" value="LONG-CHAIN-FATTY-ACID--COA LIGASE"/>
    <property type="match status" value="1"/>
</dbReference>
<evidence type="ECO:0000256" key="1">
    <source>
        <dbReference type="ARBA" id="ARBA00006432"/>
    </source>
</evidence>
<proteinExistence type="inferred from homology"/>
<keyword evidence="9" id="KW-1185">Reference proteome</keyword>
<dbReference type="Pfam" id="PF00501">
    <property type="entry name" value="AMP-binding"/>
    <property type="match status" value="1"/>
</dbReference>
<dbReference type="GO" id="GO:0004467">
    <property type="term" value="F:long-chain fatty acid-CoA ligase activity"/>
    <property type="evidence" value="ECO:0007669"/>
    <property type="project" value="UniProtKB-EC"/>
</dbReference>
<dbReference type="InterPro" id="IPR042099">
    <property type="entry name" value="ANL_N_sf"/>
</dbReference>
<evidence type="ECO:0000313" key="8">
    <source>
        <dbReference type="EMBL" id="RZS32737.1"/>
    </source>
</evidence>
<evidence type="ECO:0000256" key="6">
    <source>
        <dbReference type="ARBA" id="ARBA00032875"/>
    </source>
</evidence>
<name>A0A4Q7KHK6_9PSEU</name>
<dbReference type="SUPFAM" id="SSF56801">
    <property type="entry name" value="Acetyl-CoA synthetase-like"/>
    <property type="match status" value="1"/>
</dbReference>
<dbReference type="Gene3D" id="3.30.300.30">
    <property type="match status" value="1"/>
</dbReference>
<keyword evidence="4" id="KW-0443">Lipid metabolism</keyword>
<dbReference type="InterPro" id="IPR045851">
    <property type="entry name" value="AMP-bd_C_sf"/>
</dbReference>
<evidence type="ECO:0000259" key="7">
    <source>
        <dbReference type="Pfam" id="PF00501"/>
    </source>
</evidence>